<protein>
    <submittedName>
        <fullName evidence="4">Glycoside hydrolase family 127 protein</fullName>
    </submittedName>
</protein>
<keyword evidence="4" id="KW-0378">Hydrolase</keyword>
<dbReference type="InterPro" id="IPR049174">
    <property type="entry name" value="Beta-AFase-like"/>
</dbReference>
<proteinExistence type="predicted"/>
<dbReference type="Proteomes" id="UP000657421">
    <property type="component" value="Unassembled WGS sequence"/>
</dbReference>
<feature type="domain" description="Non-reducing end beta-L-arabinofuranosidase-like GH127 middle" evidence="2">
    <location>
        <begin position="436"/>
        <end position="525"/>
    </location>
</feature>
<keyword evidence="5" id="KW-1185">Reference proteome</keyword>
<dbReference type="InterPro" id="IPR008928">
    <property type="entry name" value="6-hairpin_glycosidase_sf"/>
</dbReference>
<dbReference type="InterPro" id="IPR049046">
    <property type="entry name" value="Beta-AFase-like_GH127_middle"/>
</dbReference>
<evidence type="ECO:0000259" key="1">
    <source>
        <dbReference type="Pfam" id="PF07944"/>
    </source>
</evidence>
<evidence type="ECO:0000259" key="2">
    <source>
        <dbReference type="Pfam" id="PF20736"/>
    </source>
</evidence>
<accession>A0ABR7N6Z0</accession>
<dbReference type="Pfam" id="PF07944">
    <property type="entry name" value="Beta-AFase-like_GH127_cat"/>
    <property type="match status" value="1"/>
</dbReference>
<organism evidence="4 5">
    <name type="scientific">Jingyaoa shaoxingensis</name>
    <dbReference type="NCBI Taxonomy" id="2763671"/>
    <lineage>
        <taxon>Bacteria</taxon>
        <taxon>Bacillati</taxon>
        <taxon>Bacillota</taxon>
        <taxon>Clostridia</taxon>
        <taxon>Lachnospirales</taxon>
        <taxon>Lachnospiraceae</taxon>
        <taxon>Jingyaoa</taxon>
    </lineage>
</organism>
<dbReference type="InterPro" id="IPR012878">
    <property type="entry name" value="Beta-AFase-like_GH127_cat"/>
</dbReference>
<dbReference type="SUPFAM" id="SSF48208">
    <property type="entry name" value="Six-hairpin glycosidases"/>
    <property type="match status" value="1"/>
</dbReference>
<evidence type="ECO:0000313" key="4">
    <source>
        <dbReference type="EMBL" id="MBC8572154.1"/>
    </source>
</evidence>
<reference evidence="4 5" key="1">
    <citation type="submission" date="2020-08" db="EMBL/GenBank/DDBJ databases">
        <title>Genome public.</title>
        <authorList>
            <person name="Liu C."/>
            <person name="Sun Q."/>
        </authorList>
    </citation>
    <scope>NUCLEOTIDE SEQUENCE [LARGE SCALE GENOMIC DNA]</scope>
    <source>
        <strain evidence="4 5">NSJ-46</strain>
    </source>
</reference>
<feature type="domain" description="Non-reducing end beta-L-arabinofuranosidase-like GH127 C-terminal" evidence="3">
    <location>
        <begin position="530"/>
        <end position="641"/>
    </location>
</feature>
<dbReference type="PANTHER" id="PTHR43465">
    <property type="entry name" value="DUF1680 DOMAIN PROTEIN (AFU_ORTHOLOGUE AFUA_1G08910)"/>
    <property type="match status" value="1"/>
</dbReference>
<feature type="domain" description="Non-reducing end beta-L-arabinofuranosidase-like GH127 catalytic" evidence="1">
    <location>
        <begin position="12"/>
        <end position="425"/>
    </location>
</feature>
<dbReference type="RefSeq" id="WP_249307115.1">
    <property type="nucleotide sequence ID" value="NZ_JACRSZ010000001.1"/>
</dbReference>
<sequence length="645" mass="72290">MKQERKQIDLKNIRITDSLFGSYVKQVSEKIIPYQWKILNDQLEGADKTYCIENFRIAAGELEGARKGVVFQDTDLYKWLESVAYTIAGGKGGKFEPLADEVIELVGRAQEPDGYLNTYFTVNAPERKWKNLIEGHELYTAGHMIEAAVAYYHATGKTAFLEIAKKNADLIGKVFGRGEGQRRGYPGHQEIELALVKLYRVTGEQKYLDTAKYFIEERGTQPNYLAEELRERGGFEFFPDLQDYDLAYSQADIPPVEQKKAQGHSVRDMYMCSAMADLAGECEDERLLSACKAIWENMTQRQMYITGGIGTSGFRERFTTDYDLPNATNYSETCASIGLMMFGQRLSAVTGDAGYYDSVERALYNTVLAGINIEGDRYFYVNPLEVVPEFCTQHTYMNHVKPIRQKWFSIACCPPNVARTLASLGQYVYAQEGSSILIHQFISSEVQTETKGGTTAVKMDSTLMQDGKVGIHVESEKGCSLKIRIPAYAENWKIFSGEKEEKPEIQNGYITMVLPAGEHTVTLDLDVHPHWVAANDQVRADAGKAALVKGPVVYCLEEVENGKLLSQVCVKPNEEVKEEPSPEGLVGNIPALTYPGTRIKNAGLGNQLYGALEIEKEATQLTAIPYCLWNNRGEGEMLVWHRVLI</sequence>
<dbReference type="Pfam" id="PF20736">
    <property type="entry name" value="Glyco_hydro127M"/>
    <property type="match status" value="1"/>
</dbReference>
<evidence type="ECO:0000259" key="3">
    <source>
        <dbReference type="Pfam" id="PF20737"/>
    </source>
</evidence>
<dbReference type="PANTHER" id="PTHR43465:SF2">
    <property type="entry name" value="DUF1680 DOMAIN PROTEIN (AFU_ORTHOLOGUE AFUA_1G08910)"/>
    <property type="match status" value="1"/>
</dbReference>
<gene>
    <name evidence="4" type="ORF">H8716_03475</name>
</gene>
<evidence type="ECO:0000313" key="5">
    <source>
        <dbReference type="Proteomes" id="UP000657421"/>
    </source>
</evidence>
<dbReference type="Pfam" id="PF20737">
    <property type="entry name" value="Glyco_hydro127C"/>
    <property type="match status" value="1"/>
</dbReference>
<dbReference type="EMBL" id="JACRSZ010000001">
    <property type="protein sequence ID" value="MBC8572154.1"/>
    <property type="molecule type" value="Genomic_DNA"/>
</dbReference>
<comment type="caution">
    <text evidence="4">The sequence shown here is derived from an EMBL/GenBank/DDBJ whole genome shotgun (WGS) entry which is preliminary data.</text>
</comment>
<dbReference type="GO" id="GO:0016787">
    <property type="term" value="F:hydrolase activity"/>
    <property type="evidence" value="ECO:0007669"/>
    <property type="project" value="UniProtKB-KW"/>
</dbReference>
<name>A0ABR7N6Z0_9FIRM</name>
<dbReference type="InterPro" id="IPR049049">
    <property type="entry name" value="Beta-AFase-like_GH127_C"/>
</dbReference>